<dbReference type="SUPFAM" id="SSF57889">
    <property type="entry name" value="Cysteine-rich domain"/>
    <property type="match status" value="2"/>
</dbReference>
<proteinExistence type="predicted"/>
<dbReference type="AlphaFoldDB" id="A0AAD8IV63"/>
<evidence type="ECO:0000256" key="1">
    <source>
        <dbReference type="ARBA" id="ARBA00022737"/>
    </source>
</evidence>
<evidence type="ECO:0000313" key="4">
    <source>
        <dbReference type="Proteomes" id="UP001237642"/>
    </source>
</evidence>
<feature type="domain" description="DC1" evidence="2">
    <location>
        <begin position="174"/>
        <end position="225"/>
    </location>
</feature>
<dbReference type="PANTHER" id="PTHR47841:SF7">
    <property type="entry name" value="CYSTEINE_HISTIDINE-RICH C1 DOMAIN PROTEIN"/>
    <property type="match status" value="1"/>
</dbReference>
<reference evidence="3" key="1">
    <citation type="submission" date="2023-02" db="EMBL/GenBank/DDBJ databases">
        <title>Genome of toxic invasive species Heracleum sosnowskyi carries increased number of genes despite the absence of recent whole-genome duplications.</title>
        <authorList>
            <person name="Schelkunov M."/>
            <person name="Shtratnikova V."/>
            <person name="Makarenko M."/>
            <person name="Klepikova A."/>
            <person name="Omelchenko D."/>
            <person name="Novikova G."/>
            <person name="Obukhova E."/>
            <person name="Bogdanov V."/>
            <person name="Penin A."/>
            <person name="Logacheva M."/>
        </authorList>
    </citation>
    <scope>NUCLEOTIDE SEQUENCE</scope>
    <source>
        <strain evidence="3">Hsosn_3</strain>
        <tissue evidence="3">Leaf</tissue>
    </source>
</reference>
<gene>
    <name evidence="3" type="ORF">POM88_018863</name>
</gene>
<dbReference type="InterPro" id="IPR004146">
    <property type="entry name" value="DC1"/>
</dbReference>
<dbReference type="PANTHER" id="PTHR47841">
    <property type="entry name" value="DIACYLGLYCEROL KINASE THETA-LIKE-RELATED"/>
    <property type="match status" value="1"/>
</dbReference>
<dbReference type="Pfam" id="PF03107">
    <property type="entry name" value="C1_2"/>
    <property type="match status" value="4"/>
</dbReference>
<evidence type="ECO:0000259" key="2">
    <source>
        <dbReference type="Pfam" id="PF03107"/>
    </source>
</evidence>
<feature type="domain" description="DC1" evidence="2">
    <location>
        <begin position="62"/>
        <end position="108"/>
    </location>
</feature>
<sequence>MELQHFSHEHPLTFSKKSNKKLSCSGCRLALSGGPTYSCNECGFVLHYLCAKVPQKMHDVAHKIHPLTLLLDTPDCNGNFVCSACGGVGKGFHYHCATCQFSIDVHCALIPESLKHHSHSHPLSLKPSTSSSQCAACGEPNEGVSFGCLDCKKKRSFELHVYCVTLPITIKHKGHDHSLSLRSSYELNEEQKSVSCTICSKKINQKFWYYGCNTCNKVVSHTECAASMVLYGAQNGVEKMQLPNRIQLMKRNILAGRIEDCGQWWHHQLGRKMRTLERYDNVINFLKEEVMTLFFIESVQFV</sequence>
<feature type="domain" description="DC1" evidence="2">
    <location>
        <begin position="6"/>
        <end position="51"/>
    </location>
</feature>
<keyword evidence="1" id="KW-0677">Repeat</keyword>
<organism evidence="3 4">
    <name type="scientific">Heracleum sosnowskyi</name>
    <dbReference type="NCBI Taxonomy" id="360622"/>
    <lineage>
        <taxon>Eukaryota</taxon>
        <taxon>Viridiplantae</taxon>
        <taxon>Streptophyta</taxon>
        <taxon>Embryophyta</taxon>
        <taxon>Tracheophyta</taxon>
        <taxon>Spermatophyta</taxon>
        <taxon>Magnoliopsida</taxon>
        <taxon>eudicotyledons</taxon>
        <taxon>Gunneridae</taxon>
        <taxon>Pentapetalae</taxon>
        <taxon>asterids</taxon>
        <taxon>campanulids</taxon>
        <taxon>Apiales</taxon>
        <taxon>Apiaceae</taxon>
        <taxon>Apioideae</taxon>
        <taxon>apioid superclade</taxon>
        <taxon>Tordylieae</taxon>
        <taxon>Tordyliinae</taxon>
        <taxon>Heracleum</taxon>
    </lineage>
</organism>
<dbReference type="Proteomes" id="UP001237642">
    <property type="component" value="Unassembled WGS sequence"/>
</dbReference>
<accession>A0AAD8IV63</accession>
<dbReference type="InterPro" id="IPR046349">
    <property type="entry name" value="C1-like_sf"/>
</dbReference>
<keyword evidence="4" id="KW-1185">Reference proteome</keyword>
<comment type="caution">
    <text evidence="3">The sequence shown here is derived from an EMBL/GenBank/DDBJ whole genome shotgun (WGS) entry which is preliminary data.</text>
</comment>
<evidence type="ECO:0000313" key="3">
    <source>
        <dbReference type="EMBL" id="KAK1390685.1"/>
    </source>
</evidence>
<protein>
    <recommendedName>
        <fullName evidence="2">DC1 domain-containing protein</fullName>
    </recommendedName>
</protein>
<name>A0AAD8IV63_9APIA</name>
<feature type="domain" description="DC1" evidence="2">
    <location>
        <begin position="117"/>
        <end position="164"/>
    </location>
</feature>
<reference evidence="3" key="2">
    <citation type="submission" date="2023-05" db="EMBL/GenBank/DDBJ databases">
        <authorList>
            <person name="Schelkunov M.I."/>
        </authorList>
    </citation>
    <scope>NUCLEOTIDE SEQUENCE</scope>
    <source>
        <strain evidence="3">Hsosn_3</strain>
        <tissue evidence="3">Leaf</tissue>
    </source>
</reference>
<dbReference type="EMBL" id="JAUIZM010000004">
    <property type="protein sequence ID" value="KAK1390685.1"/>
    <property type="molecule type" value="Genomic_DNA"/>
</dbReference>